<proteinExistence type="predicted"/>
<dbReference type="Pfam" id="PF04266">
    <property type="entry name" value="ASCH"/>
    <property type="match status" value="1"/>
</dbReference>
<evidence type="ECO:0000313" key="3">
    <source>
        <dbReference type="Proteomes" id="UP000008207"/>
    </source>
</evidence>
<dbReference type="EMBL" id="CP001349">
    <property type="protein sequence ID" value="ACL58501.1"/>
    <property type="molecule type" value="Genomic_DNA"/>
</dbReference>
<dbReference type="SUPFAM" id="SSF88697">
    <property type="entry name" value="PUA domain-like"/>
    <property type="match status" value="1"/>
</dbReference>
<dbReference type="KEGG" id="mno:Mnod_3592"/>
<reference evidence="2 3" key="1">
    <citation type="submission" date="2009-01" db="EMBL/GenBank/DDBJ databases">
        <title>Complete sequence of chromosome of Methylobacterium nodulans ORS 2060.</title>
        <authorList>
            <consortium name="US DOE Joint Genome Institute"/>
            <person name="Lucas S."/>
            <person name="Copeland A."/>
            <person name="Lapidus A."/>
            <person name="Glavina del Rio T."/>
            <person name="Dalin E."/>
            <person name="Tice H."/>
            <person name="Bruce D."/>
            <person name="Goodwin L."/>
            <person name="Pitluck S."/>
            <person name="Sims D."/>
            <person name="Brettin T."/>
            <person name="Detter J.C."/>
            <person name="Han C."/>
            <person name="Larimer F."/>
            <person name="Land M."/>
            <person name="Hauser L."/>
            <person name="Kyrpides N."/>
            <person name="Ivanova N."/>
            <person name="Marx C.J."/>
            <person name="Richardson P."/>
        </authorList>
    </citation>
    <scope>NUCLEOTIDE SEQUENCE [LARGE SCALE GENOMIC DNA]</scope>
    <source>
        <strain evidence="3">LMG 21967 / CNCM I-2342 / ORS 2060</strain>
    </source>
</reference>
<dbReference type="eggNOG" id="ENOG50331AT">
    <property type="taxonomic scope" value="Bacteria"/>
</dbReference>
<dbReference type="Proteomes" id="UP000008207">
    <property type="component" value="Chromosome"/>
</dbReference>
<evidence type="ECO:0000259" key="1">
    <source>
        <dbReference type="Pfam" id="PF04266"/>
    </source>
</evidence>
<dbReference type="CDD" id="cd06554">
    <property type="entry name" value="ASCH_ASC-1_like"/>
    <property type="match status" value="1"/>
</dbReference>
<feature type="domain" description="ASCH" evidence="1">
    <location>
        <begin position="9"/>
        <end position="95"/>
    </location>
</feature>
<organism evidence="2 3">
    <name type="scientific">Methylobacterium nodulans (strain LMG 21967 / CNCM I-2342 / ORS 2060)</name>
    <dbReference type="NCBI Taxonomy" id="460265"/>
    <lineage>
        <taxon>Bacteria</taxon>
        <taxon>Pseudomonadati</taxon>
        <taxon>Pseudomonadota</taxon>
        <taxon>Alphaproteobacteria</taxon>
        <taxon>Hyphomicrobiales</taxon>
        <taxon>Methylobacteriaceae</taxon>
        <taxon>Methylobacterium</taxon>
    </lineage>
</organism>
<name>B8INY5_METNO</name>
<accession>B8INY5</accession>
<dbReference type="Gene3D" id="2.30.130.30">
    <property type="entry name" value="Hypothetical protein"/>
    <property type="match status" value="1"/>
</dbReference>
<dbReference type="AlphaFoldDB" id="B8INY5"/>
<dbReference type="OrthoDB" id="359066at2"/>
<keyword evidence="3" id="KW-1185">Reference proteome</keyword>
<dbReference type="HOGENOM" id="CLU_051256_2_2_5"/>
<dbReference type="RefSeq" id="WP_015930158.1">
    <property type="nucleotide sequence ID" value="NC_011894.1"/>
</dbReference>
<sequence>MDRLPTKALSIRQPWAHLILHHGKDVENRSWSTRYRGPVLIHAAKGMTDDEWDDAMDLLDAISRQDRETVLRRRARVHNGMRRGGIVGVVDITDCVRDSGSPWFFGPIGFVLTNPRPLPFVPCRGQLGFFDVPGEVLDALQTGRAA</sequence>
<protein>
    <recommendedName>
        <fullName evidence="1">ASCH domain-containing protein</fullName>
    </recommendedName>
</protein>
<gene>
    <name evidence="2" type="ordered locus">Mnod_3592</name>
</gene>
<dbReference type="STRING" id="460265.Mnod_3592"/>
<dbReference type="InterPro" id="IPR015947">
    <property type="entry name" value="PUA-like_sf"/>
</dbReference>
<dbReference type="InterPro" id="IPR007374">
    <property type="entry name" value="ASCH_domain"/>
</dbReference>
<evidence type="ECO:0000313" key="2">
    <source>
        <dbReference type="EMBL" id="ACL58501.1"/>
    </source>
</evidence>